<dbReference type="PROSITE" id="PS50006">
    <property type="entry name" value="FHA_DOMAIN"/>
    <property type="match status" value="1"/>
</dbReference>
<organism evidence="3 4">
    <name type="scientific">Novilysobacter erysipheiresistens</name>
    <dbReference type="NCBI Taxonomy" id="1749332"/>
    <lineage>
        <taxon>Bacteria</taxon>
        <taxon>Pseudomonadati</taxon>
        <taxon>Pseudomonadota</taxon>
        <taxon>Gammaproteobacteria</taxon>
        <taxon>Lysobacterales</taxon>
        <taxon>Lysobacteraceae</taxon>
        <taxon>Novilysobacter</taxon>
    </lineage>
</organism>
<accession>A0ABU7YTR8</accession>
<proteinExistence type="predicted"/>
<reference evidence="3 4" key="1">
    <citation type="journal article" date="2016" name="Int. J. Syst. Evol. Microbiol.">
        <title>Lysobacter erysipheiresistens sp. nov., an antagonist of powdery mildew, isolated from tobacco-cultivated soil.</title>
        <authorList>
            <person name="Xie B."/>
            <person name="Li T."/>
            <person name="Lin X."/>
            <person name="Wang C.J."/>
            <person name="Chen Y.J."/>
            <person name="Liu W.J."/>
            <person name="Zhao Z.W."/>
        </authorList>
    </citation>
    <scope>NUCLEOTIDE SEQUENCE [LARGE SCALE GENOMIC DNA]</scope>
    <source>
        <strain evidence="3 4">RS-LYSO-3</strain>
    </source>
</reference>
<keyword evidence="1" id="KW-0472">Membrane</keyword>
<feature type="domain" description="FHA" evidence="2">
    <location>
        <begin position="148"/>
        <end position="197"/>
    </location>
</feature>
<sequence>MKLVFPGGEHPQVLLGQGVNRVGSDPLANIVLDRPGVLPQHCQLHVTDQAVMLSVTAGIAVTVNGHAVDGLIALRAGDRVCFDGVQAQLAALDPNAAARHRALAAGCAQGAANDDPGATAVRPVLPKFVLRGLSGSVFGRSFALLGPMSVGRASECELLLRDEGLSRRHARLIPTAEGVQLEDLGSTNGCFINGARVLRGVARPGDEVVFDSVRFQLVGSTVETGARSTPVQVPATPGHRPVRALSQLWSPWLWTALAASSLVALVALAFLY</sequence>
<dbReference type="EMBL" id="JAXGFP010000001">
    <property type="protein sequence ID" value="MEG3182457.1"/>
    <property type="molecule type" value="Genomic_DNA"/>
</dbReference>
<dbReference type="Pfam" id="PF00498">
    <property type="entry name" value="FHA"/>
    <property type="match status" value="2"/>
</dbReference>
<dbReference type="Proteomes" id="UP001355056">
    <property type="component" value="Unassembled WGS sequence"/>
</dbReference>
<dbReference type="RefSeq" id="WP_332613650.1">
    <property type="nucleotide sequence ID" value="NZ_JAXGFP010000001.1"/>
</dbReference>
<dbReference type="InterPro" id="IPR050923">
    <property type="entry name" value="Cell_Proc_Reg/RNA_Proc"/>
</dbReference>
<keyword evidence="1" id="KW-1133">Transmembrane helix</keyword>
<evidence type="ECO:0000259" key="2">
    <source>
        <dbReference type="PROSITE" id="PS50006"/>
    </source>
</evidence>
<keyword evidence="1" id="KW-0812">Transmembrane</keyword>
<dbReference type="InterPro" id="IPR008984">
    <property type="entry name" value="SMAD_FHA_dom_sf"/>
</dbReference>
<evidence type="ECO:0000313" key="3">
    <source>
        <dbReference type="EMBL" id="MEG3182457.1"/>
    </source>
</evidence>
<dbReference type="InterPro" id="IPR000253">
    <property type="entry name" value="FHA_dom"/>
</dbReference>
<dbReference type="Gene3D" id="2.60.200.20">
    <property type="match status" value="2"/>
</dbReference>
<evidence type="ECO:0000313" key="4">
    <source>
        <dbReference type="Proteomes" id="UP001355056"/>
    </source>
</evidence>
<gene>
    <name evidence="3" type="ORF">SNE34_00305</name>
</gene>
<comment type="caution">
    <text evidence="3">The sequence shown here is derived from an EMBL/GenBank/DDBJ whole genome shotgun (WGS) entry which is preliminary data.</text>
</comment>
<protein>
    <submittedName>
        <fullName evidence="3">FHA domain-containing protein</fullName>
    </submittedName>
</protein>
<dbReference type="SUPFAM" id="SSF49879">
    <property type="entry name" value="SMAD/FHA domain"/>
    <property type="match status" value="2"/>
</dbReference>
<dbReference type="CDD" id="cd00060">
    <property type="entry name" value="FHA"/>
    <property type="match status" value="2"/>
</dbReference>
<feature type="transmembrane region" description="Helical" evidence="1">
    <location>
        <begin position="252"/>
        <end position="271"/>
    </location>
</feature>
<evidence type="ECO:0000256" key="1">
    <source>
        <dbReference type="SAM" id="Phobius"/>
    </source>
</evidence>
<keyword evidence="4" id="KW-1185">Reference proteome</keyword>
<dbReference type="SMART" id="SM00240">
    <property type="entry name" value="FHA"/>
    <property type="match status" value="2"/>
</dbReference>
<name>A0ABU7YTR8_9GAMM</name>
<dbReference type="PANTHER" id="PTHR23308">
    <property type="entry name" value="NUCLEAR INHIBITOR OF PROTEIN PHOSPHATASE-1"/>
    <property type="match status" value="1"/>
</dbReference>